<protein>
    <submittedName>
        <fullName evidence="1">Uncharacterized protein</fullName>
    </submittedName>
</protein>
<dbReference type="EMBL" id="JDSS02000018">
    <property type="protein sequence ID" value="KFB69051.1"/>
    <property type="molecule type" value="Genomic_DNA"/>
</dbReference>
<sequence length="74" mass="8403">MVVPQRVEFVERRRAGDQQADAAAVLDRRAQQPHELQQVLPLAGEEARQTFELVDADQYPRHGGEILERVEPDA</sequence>
<evidence type="ECO:0000313" key="1">
    <source>
        <dbReference type="EMBL" id="KFB69051.1"/>
    </source>
</evidence>
<name>A0A084Y2V7_9PROT</name>
<organism evidence="1 2">
    <name type="scientific">Candidatus Accumulibacter vicinus</name>
    <dbReference type="NCBI Taxonomy" id="2954382"/>
    <lineage>
        <taxon>Bacteria</taxon>
        <taxon>Pseudomonadati</taxon>
        <taxon>Pseudomonadota</taxon>
        <taxon>Betaproteobacteria</taxon>
        <taxon>Candidatus Accumulibacter</taxon>
    </lineage>
</organism>
<gene>
    <name evidence="1" type="ORF">CAPSK01_001242</name>
</gene>
<accession>A0A084Y2V7</accession>
<proteinExistence type="predicted"/>
<reference evidence="1 2" key="1">
    <citation type="submission" date="2014-07" db="EMBL/GenBank/DDBJ databases">
        <title>Expanding our view of genomic diversity in Candidatus Accumulibacter clades.</title>
        <authorList>
            <person name="Skennerton C.T."/>
            <person name="Barr J.J."/>
            <person name="Slater F.R."/>
            <person name="Bond P.L."/>
            <person name="Tyson G.W."/>
        </authorList>
    </citation>
    <scope>NUCLEOTIDE SEQUENCE [LARGE SCALE GENOMIC DNA]</scope>
    <source>
        <strain evidence="2">SK-01</strain>
    </source>
</reference>
<dbReference type="AlphaFoldDB" id="A0A084Y2V7"/>
<evidence type="ECO:0000313" key="2">
    <source>
        <dbReference type="Proteomes" id="UP000019812"/>
    </source>
</evidence>
<comment type="caution">
    <text evidence="1">The sequence shown here is derived from an EMBL/GenBank/DDBJ whole genome shotgun (WGS) entry which is preliminary data.</text>
</comment>
<dbReference type="Proteomes" id="UP000019812">
    <property type="component" value="Unassembled WGS sequence"/>
</dbReference>